<reference evidence="4" key="1">
    <citation type="submission" date="2016-11" db="EMBL/GenBank/DDBJ databases">
        <authorList>
            <person name="Varghese N."/>
            <person name="Submissions S."/>
        </authorList>
    </citation>
    <scope>NUCLEOTIDE SEQUENCE [LARGE SCALE GENOMIC DNA]</scope>
    <source>
        <strain evidence="4">DSM 9756</strain>
    </source>
</reference>
<protein>
    <submittedName>
        <fullName evidence="3">mRNA interferase RelE/StbE</fullName>
    </submittedName>
</protein>
<evidence type="ECO:0000313" key="3">
    <source>
        <dbReference type="EMBL" id="SHE70682.1"/>
    </source>
</evidence>
<dbReference type="RefSeq" id="WP_073037011.1">
    <property type="nucleotide sequence ID" value="NZ_FQVB01000006.1"/>
</dbReference>
<organism evidence="3 4">
    <name type="scientific">Desulfacinum infernum DSM 9756</name>
    <dbReference type="NCBI Taxonomy" id="1121391"/>
    <lineage>
        <taxon>Bacteria</taxon>
        <taxon>Pseudomonadati</taxon>
        <taxon>Thermodesulfobacteriota</taxon>
        <taxon>Syntrophobacteria</taxon>
        <taxon>Syntrophobacterales</taxon>
        <taxon>Syntrophobacteraceae</taxon>
        <taxon>Desulfacinum</taxon>
    </lineage>
</organism>
<dbReference type="AlphaFoldDB" id="A0A1M4VPG9"/>
<dbReference type="InterPro" id="IPR007712">
    <property type="entry name" value="RelE/ParE_toxin"/>
</dbReference>
<evidence type="ECO:0000256" key="2">
    <source>
        <dbReference type="ARBA" id="ARBA00022649"/>
    </source>
</evidence>
<name>A0A1M4VPG9_9BACT</name>
<dbReference type="SUPFAM" id="SSF143011">
    <property type="entry name" value="RelE-like"/>
    <property type="match status" value="1"/>
</dbReference>
<sequence>MFQVDFTAAAETDLARPDKPIAQRVLKKLRWLAENFDLITPETLTGPWTNLLKLRVGDYRVLYSCDQDKQRIVVLFVRHRREVYK</sequence>
<dbReference type="STRING" id="1121391.SAMN02745206_00714"/>
<gene>
    <name evidence="3" type="ORF">SAMN02745206_00714</name>
</gene>
<evidence type="ECO:0000313" key="4">
    <source>
        <dbReference type="Proteomes" id="UP000184076"/>
    </source>
</evidence>
<keyword evidence="4" id="KW-1185">Reference proteome</keyword>
<keyword evidence="2" id="KW-1277">Toxin-antitoxin system</keyword>
<evidence type="ECO:0000256" key="1">
    <source>
        <dbReference type="ARBA" id="ARBA00006226"/>
    </source>
</evidence>
<dbReference type="Pfam" id="PF05016">
    <property type="entry name" value="ParE_toxin"/>
    <property type="match status" value="1"/>
</dbReference>
<dbReference type="Gene3D" id="3.30.2310.20">
    <property type="entry name" value="RelE-like"/>
    <property type="match status" value="1"/>
</dbReference>
<dbReference type="PANTHER" id="PTHR35601">
    <property type="entry name" value="TOXIN RELE"/>
    <property type="match status" value="1"/>
</dbReference>
<dbReference type="EMBL" id="FQVB01000006">
    <property type="protein sequence ID" value="SHE70682.1"/>
    <property type="molecule type" value="Genomic_DNA"/>
</dbReference>
<dbReference type="InterPro" id="IPR035093">
    <property type="entry name" value="RelE/ParE_toxin_dom_sf"/>
</dbReference>
<accession>A0A1M4VPG9</accession>
<dbReference type="PANTHER" id="PTHR35601:SF1">
    <property type="entry name" value="TOXIN RELE"/>
    <property type="match status" value="1"/>
</dbReference>
<dbReference type="Proteomes" id="UP000184076">
    <property type="component" value="Unassembled WGS sequence"/>
</dbReference>
<proteinExistence type="inferred from homology"/>
<comment type="similarity">
    <text evidence="1">Belongs to the RelE toxin family.</text>
</comment>